<gene>
    <name evidence="1" type="ORF">MNB_SV-6-867</name>
</gene>
<evidence type="ECO:0000313" key="1">
    <source>
        <dbReference type="EMBL" id="SFV53573.1"/>
    </source>
</evidence>
<sequence>MSVVKKLISFDSVVAQELESLSKTLNITQKELIERALDFYFDHTDSITAQKISDDIASGREKVHDADEVFEELGLE</sequence>
<organism evidence="1">
    <name type="scientific">hydrothermal vent metagenome</name>
    <dbReference type="NCBI Taxonomy" id="652676"/>
    <lineage>
        <taxon>unclassified sequences</taxon>
        <taxon>metagenomes</taxon>
        <taxon>ecological metagenomes</taxon>
    </lineage>
</organism>
<accession>A0A1W1BJ92</accession>
<dbReference type="AlphaFoldDB" id="A0A1W1BJ92"/>
<dbReference type="EMBL" id="FPHC01000029">
    <property type="protein sequence ID" value="SFV53573.1"/>
    <property type="molecule type" value="Genomic_DNA"/>
</dbReference>
<reference evidence="1" key="1">
    <citation type="submission" date="2016-10" db="EMBL/GenBank/DDBJ databases">
        <authorList>
            <person name="de Groot N.N."/>
        </authorList>
    </citation>
    <scope>NUCLEOTIDE SEQUENCE</scope>
</reference>
<proteinExistence type="predicted"/>
<protein>
    <recommendedName>
        <fullName evidence="2">Ribbon-helix-helix protein CopG domain-containing protein</fullName>
    </recommendedName>
</protein>
<name>A0A1W1BJ92_9ZZZZ</name>
<evidence type="ECO:0008006" key="2">
    <source>
        <dbReference type="Google" id="ProtNLM"/>
    </source>
</evidence>